<dbReference type="GO" id="GO:0016020">
    <property type="term" value="C:membrane"/>
    <property type="evidence" value="ECO:0007669"/>
    <property type="project" value="UniProtKB-SubCell"/>
</dbReference>
<keyword evidence="8 13" id="KW-1133">Transmembrane helix</keyword>
<evidence type="ECO:0000256" key="12">
    <source>
        <dbReference type="ARBA" id="ARBA00034430"/>
    </source>
</evidence>
<evidence type="ECO:0000256" key="8">
    <source>
        <dbReference type="ARBA" id="ARBA00022989"/>
    </source>
</evidence>
<evidence type="ECO:0000256" key="4">
    <source>
        <dbReference type="ARBA" id="ARBA00022538"/>
    </source>
</evidence>
<evidence type="ECO:0000256" key="3">
    <source>
        <dbReference type="ARBA" id="ARBA00022448"/>
    </source>
</evidence>
<keyword evidence="4" id="KW-0633">Potassium transport</keyword>
<feature type="transmembrane region" description="Helical" evidence="13">
    <location>
        <begin position="9"/>
        <end position="27"/>
    </location>
</feature>
<evidence type="ECO:0000256" key="1">
    <source>
        <dbReference type="ARBA" id="ARBA00004141"/>
    </source>
</evidence>
<organism evidence="14 15">
    <name type="scientific">Vagococcus hydrophili</name>
    <dbReference type="NCBI Taxonomy" id="2714947"/>
    <lineage>
        <taxon>Bacteria</taxon>
        <taxon>Bacillati</taxon>
        <taxon>Bacillota</taxon>
        <taxon>Bacilli</taxon>
        <taxon>Lactobacillales</taxon>
        <taxon>Enterococcaceae</taxon>
        <taxon>Vagococcus</taxon>
    </lineage>
</organism>
<keyword evidence="11" id="KW-0407">Ion channel</keyword>
<proteinExistence type="inferred from homology"/>
<evidence type="ECO:0000256" key="2">
    <source>
        <dbReference type="ARBA" id="ARBA00006920"/>
    </source>
</evidence>
<dbReference type="Proteomes" id="UP000501747">
    <property type="component" value="Chromosome"/>
</dbReference>
<dbReference type="InterPro" id="IPR010617">
    <property type="entry name" value="TMEM175-like"/>
</dbReference>
<sequence>MSKGRLEAFSDGVMAIVITILVLSITPPKGDSLRELLEVSNSLLIYLISFGVVAIYWNNHHHLFQLVNKIDGKVLWANSFFLFSLTLFPFATDWISQHPFSLYPSLFYGVVMVLADIAFLCVLYTLKECNDKEVYIKKTVITIVISVLAIFLGIIIAPFLIILIDVLMLLIWVVPSKKIESHLNSSDENGV</sequence>
<keyword evidence="9" id="KW-0406">Ion transport</keyword>
<feature type="transmembrane region" description="Helical" evidence="13">
    <location>
        <begin position="106"/>
        <end position="126"/>
    </location>
</feature>
<evidence type="ECO:0000256" key="11">
    <source>
        <dbReference type="ARBA" id="ARBA00023303"/>
    </source>
</evidence>
<dbReference type="KEGG" id="vhy:G7082_02975"/>
<dbReference type="GO" id="GO:0015252">
    <property type="term" value="F:proton channel activity"/>
    <property type="evidence" value="ECO:0007669"/>
    <property type="project" value="InterPro"/>
</dbReference>
<comment type="catalytic activity">
    <reaction evidence="12">
        <text>K(+)(in) = K(+)(out)</text>
        <dbReference type="Rhea" id="RHEA:29463"/>
        <dbReference type="ChEBI" id="CHEBI:29103"/>
    </reaction>
</comment>
<gene>
    <name evidence="14" type="ORF">G7082_02975</name>
</gene>
<feature type="transmembrane region" description="Helical" evidence="13">
    <location>
        <begin position="70"/>
        <end position="91"/>
    </location>
</feature>
<keyword evidence="15" id="KW-1185">Reference proteome</keyword>
<dbReference type="AlphaFoldDB" id="A0A6G8ARF4"/>
<evidence type="ECO:0000313" key="14">
    <source>
        <dbReference type="EMBL" id="QIL47570.1"/>
    </source>
</evidence>
<feature type="transmembrane region" description="Helical" evidence="13">
    <location>
        <begin position="147"/>
        <end position="174"/>
    </location>
</feature>
<evidence type="ECO:0000256" key="13">
    <source>
        <dbReference type="SAM" id="Phobius"/>
    </source>
</evidence>
<protein>
    <submittedName>
        <fullName evidence="14">DUF1211 domain-containing protein</fullName>
    </submittedName>
</protein>
<keyword evidence="6" id="KW-0631">Potassium channel</keyword>
<evidence type="ECO:0000256" key="6">
    <source>
        <dbReference type="ARBA" id="ARBA00022826"/>
    </source>
</evidence>
<dbReference type="PANTHER" id="PTHR31462">
    <property type="entry name" value="ENDOSOMAL/LYSOSOMAL POTASSIUM CHANNEL TMEM175"/>
    <property type="match status" value="1"/>
</dbReference>
<comment type="similarity">
    <text evidence="2">Belongs to the TMEM175 family.</text>
</comment>
<evidence type="ECO:0000256" key="5">
    <source>
        <dbReference type="ARBA" id="ARBA00022692"/>
    </source>
</evidence>
<evidence type="ECO:0000256" key="9">
    <source>
        <dbReference type="ARBA" id="ARBA00023065"/>
    </source>
</evidence>
<evidence type="ECO:0000256" key="7">
    <source>
        <dbReference type="ARBA" id="ARBA00022958"/>
    </source>
</evidence>
<keyword evidence="3" id="KW-0813">Transport</keyword>
<dbReference type="RefSeq" id="WP_166033742.1">
    <property type="nucleotide sequence ID" value="NZ_CP049887.1"/>
</dbReference>
<dbReference type="Pfam" id="PF06736">
    <property type="entry name" value="TMEM175"/>
    <property type="match status" value="1"/>
</dbReference>
<evidence type="ECO:0000256" key="10">
    <source>
        <dbReference type="ARBA" id="ARBA00023136"/>
    </source>
</evidence>
<dbReference type="EMBL" id="CP049887">
    <property type="protein sequence ID" value="QIL47570.1"/>
    <property type="molecule type" value="Genomic_DNA"/>
</dbReference>
<dbReference type="GO" id="GO:0005267">
    <property type="term" value="F:potassium channel activity"/>
    <property type="evidence" value="ECO:0007669"/>
    <property type="project" value="UniProtKB-KW"/>
</dbReference>
<keyword evidence="7" id="KW-0630">Potassium</keyword>
<reference evidence="14 15" key="1">
    <citation type="submission" date="2020-03" db="EMBL/GenBank/DDBJ databases">
        <title>Vagococcus sp. nov., isolated from beetles.</title>
        <authorList>
            <person name="Hyun D.-W."/>
            <person name="Bae J.-W."/>
        </authorList>
    </citation>
    <scope>NUCLEOTIDE SEQUENCE [LARGE SCALE GENOMIC DNA]</scope>
    <source>
        <strain evidence="14 15">HDW17B</strain>
    </source>
</reference>
<accession>A0A6G8ARF4</accession>
<comment type="subcellular location">
    <subcellularLocation>
        <location evidence="1">Membrane</location>
        <topology evidence="1">Multi-pass membrane protein</topology>
    </subcellularLocation>
</comment>
<evidence type="ECO:0000313" key="15">
    <source>
        <dbReference type="Proteomes" id="UP000501747"/>
    </source>
</evidence>
<keyword evidence="5 13" id="KW-0812">Transmembrane</keyword>
<keyword evidence="10 13" id="KW-0472">Membrane</keyword>
<name>A0A6G8ARF4_9ENTE</name>
<feature type="transmembrane region" description="Helical" evidence="13">
    <location>
        <begin position="39"/>
        <end position="58"/>
    </location>
</feature>
<dbReference type="PANTHER" id="PTHR31462:SF5">
    <property type="entry name" value="ENDOSOMAL_LYSOSOMAL PROTON CHANNEL TMEM175"/>
    <property type="match status" value="1"/>
</dbReference>